<dbReference type="EMBL" id="GGMS01007912">
    <property type="protein sequence ID" value="MBY77115.1"/>
    <property type="molecule type" value="Transcribed_RNA"/>
</dbReference>
<proteinExistence type="predicted"/>
<gene>
    <name evidence="1" type="primary">Tpgs2</name>
    <name evidence="3" type="synonym">LOC112679492</name>
    <name evidence="1" type="ORF">g.158262</name>
</gene>
<reference evidence="1" key="1">
    <citation type="submission" date="2018-04" db="EMBL/GenBank/DDBJ databases">
        <title>Transcriptome assembly of Sipha flava.</title>
        <authorList>
            <person name="Scully E.D."/>
            <person name="Geib S.M."/>
            <person name="Palmer N.A."/>
            <person name="Koch K."/>
            <person name="Bradshaw J."/>
            <person name="Heng-Moss T."/>
            <person name="Sarath G."/>
        </authorList>
    </citation>
    <scope>NUCLEOTIDE SEQUENCE</scope>
</reference>
<name>A0A2S2QH80_9HEMI</name>
<organism evidence="1">
    <name type="scientific">Sipha flava</name>
    <name type="common">yellow sugarcane aphid</name>
    <dbReference type="NCBI Taxonomy" id="143950"/>
    <lineage>
        <taxon>Eukaryota</taxon>
        <taxon>Metazoa</taxon>
        <taxon>Ecdysozoa</taxon>
        <taxon>Arthropoda</taxon>
        <taxon>Hexapoda</taxon>
        <taxon>Insecta</taxon>
        <taxon>Pterygota</taxon>
        <taxon>Neoptera</taxon>
        <taxon>Paraneoptera</taxon>
        <taxon>Hemiptera</taxon>
        <taxon>Sternorrhyncha</taxon>
        <taxon>Aphidomorpha</taxon>
        <taxon>Aphidoidea</taxon>
        <taxon>Aphididae</taxon>
        <taxon>Sipha</taxon>
    </lineage>
</organism>
<dbReference type="InterPro" id="IPR039231">
    <property type="entry name" value="TPGS2"/>
</dbReference>
<evidence type="ECO:0000313" key="1">
    <source>
        <dbReference type="EMBL" id="MBY77115.1"/>
    </source>
</evidence>
<reference evidence="3" key="2">
    <citation type="submission" date="2025-04" db="UniProtKB">
        <authorList>
            <consortium name="RefSeq"/>
        </authorList>
    </citation>
    <scope>IDENTIFICATION</scope>
    <source>
        <tissue evidence="3">Whole body</tissue>
    </source>
</reference>
<evidence type="ECO:0000313" key="2">
    <source>
        <dbReference type="Proteomes" id="UP000694846"/>
    </source>
</evidence>
<keyword evidence="2" id="KW-1185">Reference proteome</keyword>
<dbReference type="AlphaFoldDB" id="A0A2S2QH80"/>
<sequence>MSNKLDSVTSDLFNDQVTLGLLNALENTAGVCDLTVKRSLPCDKTKIGLWEQRNACMLPDDVRSFYASCDGFKLTWSYKIEGVTTADRASGSEARPALAIGNITVNPLAELVRLCDVKSDSVNMNVMRDLQMLDRLSDDGTPSFAENSKIFELDSSLDVGHVCLVYVDENRGEAADPSPSSSSAVRDRSLDSYLHEEPSCASIWLLDTTYRWHLLAPNFSNYFRKALVHMGLPHWQLRFTDMGLTSTGEFFMNLVAPHLNVTEKVPAIGQLDDDESLSADTVQLNHFDPSILKTTFKVSKSKKNGNPKVSS</sequence>
<dbReference type="PANTHER" id="PTHR31854:SF2">
    <property type="entry name" value="TUBULIN POLYGLUTAMYLASE COMPLEX SUBUNIT 2"/>
    <property type="match status" value="1"/>
</dbReference>
<dbReference type="OrthoDB" id="10249691at2759"/>
<accession>A0A2S2QH80</accession>
<protein>
    <submittedName>
        <fullName evidence="1 3">Tubulin polyglutamylase complex subunit 2</fullName>
    </submittedName>
</protein>
<dbReference type="PANTHER" id="PTHR31854">
    <property type="entry name" value="TUBULIN POLYGLUTAMYLASE COMPLEX SUBUNIT 2"/>
    <property type="match status" value="1"/>
</dbReference>
<dbReference type="RefSeq" id="XP_025405100.1">
    <property type="nucleotide sequence ID" value="XM_025549315.1"/>
</dbReference>
<evidence type="ECO:0000313" key="3">
    <source>
        <dbReference type="RefSeq" id="XP_025405100.1"/>
    </source>
</evidence>
<dbReference type="Proteomes" id="UP000694846">
    <property type="component" value="Unplaced"/>
</dbReference>